<dbReference type="Gene3D" id="2.115.10.20">
    <property type="entry name" value="Glycosyl hydrolase domain, family 43"/>
    <property type="match status" value="1"/>
</dbReference>
<dbReference type="InterPro" id="IPR023296">
    <property type="entry name" value="Glyco_hydro_beta-prop_sf"/>
</dbReference>
<protein>
    <submittedName>
        <fullName evidence="1">Uncharacterized protein</fullName>
    </submittedName>
</protein>
<dbReference type="AlphaFoldDB" id="A0A8J6Q5T4"/>
<evidence type="ECO:0000313" key="2">
    <source>
        <dbReference type="Proteomes" id="UP000600588"/>
    </source>
</evidence>
<accession>A0A8J6Q5T4</accession>
<proteinExistence type="predicted"/>
<sequence>MKSTSIILTSLLIFGCNFSNNQWKIETQEEWKSGAYRYTDLEITEGFIKPKHDSAYFSSKVKRFKTKRKLQSITLKQTTQWNNWQAIPKVTPKMAEDAPVFIPISEGNYWFLARYKGNDSTGYHSWHSKDMKHWKHFGPVSNITNKWVTSAEHVNGKFYIYFDKPNDEDPHLIIDENLTDGKQGKEIGLVFKDPSHGSDMAIFRDEDNIFHLIYEDWSPINPRENSWDSPLAGHADSPDGINGFLPHEYPPPIDKRTKPTGKIKNYEPHPNQLVHGRDSTPYTYEVHEGPQDAFGDYSVIKVGKQYFIFCDYDSHDETKSMRVGRWRSDDINKTFVWDGEIGEGFHPDPTVGFAEGKFYLLVQRNNFDFISDGPWVDGIQIRVGTDTDNDGHINNWTKFKTIKESYSQKPGYVKVVETYPATLNFPELEAGYAFKFEIRFNQKNNIFPTLDSFEAKFTEY</sequence>
<dbReference type="PROSITE" id="PS51257">
    <property type="entry name" value="PROKAR_LIPOPROTEIN"/>
    <property type="match status" value="1"/>
</dbReference>
<dbReference type="Proteomes" id="UP000600588">
    <property type="component" value="Unassembled WGS sequence"/>
</dbReference>
<reference evidence="1 2" key="1">
    <citation type="submission" date="2020-09" db="EMBL/GenBank/DDBJ databases">
        <title>TT11 complete genome.</title>
        <authorList>
            <person name="Wu Z."/>
        </authorList>
    </citation>
    <scope>NUCLEOTIDE SEQUENCE [LARGE SCALE GENOMIC DNA]</scope>
    <source>
        <strain evidence="1 2">TT11</strain>
    </source>
</reference>
<evidence type="ECO:0000313" key="1">
    <source>
        <dbReference type="EMBL" id="MBD0831033.1"/>
    </source>
</evidence>
<keyword evidence="2" id="KW-1185">Reference proteome</keyword>
<comment type="caution">
    <text evidence="1">The sequence shown here is derived from an EMBL/GenBank/DDBJ whole genome shotgun (WGS) entry which is preliminary data.</text>
</comment>
<organism evidence="1 2">
    <name type="scientific">Aestuariibaculum sediminum</name>
    <dbReference type="NCBI Taxonomy" id="2770637"/>
    <lineage>
        <taxon>Bacteria</taxon>
        <taxon>Pseudomonadati</taxon>
        <taxon>Bacteroidota</taxon>
        <taxon>Flavobacteriia</taxon>
        <taxon>Flavobacteriales</taxon>
        <taxon>Flavobacteriaceae</taxon>
    </lineage>
</organism>
<dbReference type="EMBL" id="JACVXB010000001">
    <property type="protein sequence ID" value="MBD0831033.1"/>
    <property type="molecule type" value="Genomic_DNA"/>
</dbReference>
<gene>
    <name evidence="1" type="ORF">ICJ83_02705</name>
</gene>
<dbReference type="RefSeq" id="WP_188228812.1">
    <property type="nucleotide sequence ID" value="NZ_JACVXB010000001.1"/>
</dbReference>
<dbReference type="SUPFAM" id="SSF75005">
    <property type="entry name" value="Arabinanase/levansucrase/invertase"/>
    <property type="match status" value="1"/>
</dbReference>
<name>A0A8J6Q5T4_9FLAO</name>